<dbReference type="InterPro" id="IPR003774">
    <property type="entry name" value="AlgH-like"/>
</dbReference>
<dbReference type="NCBIfam" id="NF001268">
    <property type="entry name" value="PRK00228.1-4"/>
    <property type="match status" value="1"/>
</dbReference>
<gene>
    <name evidence="3" type="ORF">EYW49_17000</name>
</gene>
<dbReference type="HAMAP" id="MF_00758">
    <property type="entry name" value="UPF0301"/>
    <property type="match status" value="1"/>
</dbReference>
<evidence type="ECO:0000313" key="4">
    <source>
        <dbReference type="Proteomes" id="UP000292781"/>
    </source>
</evidence>
<evidence type="ECO:0000256" key="1">
    <source>
        <dbReference type="ARBA" id="ARBA00009600"/>
    </source>
</evidence>
<evidence type="ECO:0000313" key="3">
    <source>
        <dbReference type="EMBL" id="TBW34965.1"/>
    </source>
</evidence>
<dbReference type="GO" id="GO:0005829">
    <property type="term" value="C:cytosol"/>
    <property type="evidence" value="ECO:0007669"/>
    <property type="project" value="TreeGrafter"/>
</dbReference>
<dbReference type="SUPFAM" id="SSF143456">
    <property type="entry name" value="VC0467-like"/>
    <property type="match status" value="1"/>
</dbReference>
<dbReference type="PANTHER" id="PTHR30327">
    <property type="entry name" value="UNCHARACTERIZED PROTEIN YQGE"/>
    <property type="match status" value="1"/>
</dbReference>
<dbReference type="EMBL" id="SJFN01000029">
    <property type="protein sequence ID" value="TBW34965.1"/>
    <property type="molecule type" value="Genomic_DNA"/>
</dbReference>
<reference evidence="3 4" key="1">
    <citation type="submission" date="2019-02" db="EMBL/GenBank/DDBJ databases">
        <title>Siculibacillus lacustris gen. nov., sp. nov., a new rosette-forming bacterium isolated from a freshwater crater lake (Lake St. Ana, Romania).</title>
        <authorList>
            <person name="Felfoldi T."/>
            <person name="Marton Z."/>
            <person name="Szabo A."/>
            <person name="Mentes A."/>
            <person name="Boka K."/>
            <person name="Marialigeti K."/>
            <person name="Mathe I."/>
            <person name="Koncz M."/>
            <person name="Schumann P."/>
            <person name="Toth E."/>
        </authorList>
    </citation>
    <scope>NUCLEOTIDE SEQUENCE [LARGE SCALE GENOMIC DNA]</scope>
    <source>
        <strain evidence="3 4">SA-279</strain>
    </source>
</reference>
<accession>A0A4Q9VIB5</accession>
<dbReference type="Pfam" id="PF02622">
    <property type="entry name" value="DUF179"/>
    <property type="match status" value="1"/>
</dbReference>
<organism evidence="3 4">
    <name type="scientific">Siculibacillus lacustris</name>
    <dbReference type="NCBI Taxonomy" id="1549641"/>
    <lineage>
        <taxon>Bacteria</taxon>
        <taxon>Pseudomonadati</taxon>
        <taxon>Pseudomonadota</taxon>
        <taxon>Alphaproteobacteria</taxon>
        <taxon>Hyphomicrobiales</taxon>
        <taxon>Ancalomicrobiaceae</taxon>
        <taxon>Siculibacillus</taxon>
    </lineage>
</organism>
<name>A0A4Q9VIB5_9HYPH</name>
<dbReference type="Proteomes" id="UP000292781">
    <property type="component" value="Unassembled WGS sequence"/>
</dbReference>
<dbReference type="AlphaFoldDB" id="A0A4Q9VIB5"/>
<evidence type="ECO:0000256" key="2">
    <source>
        <dbReference type="HAMAP-Rule" id="MF_00758"/>
    </source>
</evidence>
<keyword evidence="4" id="KW-1185">Reference proteome</keyword>
<comment type="caution">
    <text evidence="3">The sequence shown here is derived from an EMBL/GenBank/DDBJ whole genome shotgun (WGS) entry which is preliminary data.</text>
</comment>
<protein>
    <recommendedName>
        <fullName evidence="2">UPF0301 protein EYW49_17000</fullName>
    </recommendedName>
</protein>
<dbReference type="PANTHER" id="PTHR30327:SF1">
    <property type="entry name" value="UPF0301 PROTEIN YQGE"/>
    <property type="match status" value="1"/>
</dbReference>
<sequence>MGKSATEGEPQFLDGQILIAMPGMEDKRFERALVYLCAHSADGAMGVILNQPSPQPSFADLLVQLEVIPEDERITLPPLARAMRVQTGGPVETSRGFVLHSSDYFAENATLPIDERFSLTTTLEVLKAIADGRGPQRAMLALGYAGWGAGQLESEIQWNGWLHCPADPELVFDTDLDRKYDRALKKLGIDIGLLSRDAGHG</sequence>
<dbReference type="Gene3D" id="3.40.1740.10">
    <property type="entry name" value="VC0467-like"/>
    <property type="match status" value="1"/>
</dbReference>
<dbReference type="OrthoDB" id="9807486at2"/>
<proteinExistence type="inferred from homology"/>
<comment type="similarity">
    <text evidence="1 2">Belongs to the UPF0301 (AlgH) family.</text>
</comment>
<dbReference type="RefSeq" id="WP_131310825.1">
    <property type="nucleotide sequence ID" value="NZ_SJFN01000029.1"/>
</dbReference>